<organism evidence="2 3">
    <name type="scientific">Botrimarina mediterranea</name>
    <dbReference type="NCBI Taxonomy" id="2528022"/>
    <lineage>
        <taxon>Bacteria</taxon>
        <taxon>Pseudomonadati</taxon>
        <taxon>Planctomycetota</taxon>
        <taxon>Planctomycetia</taxon>
        <taxon>Pirellulales</taxon>
        <taxon>Lacipirellulaceae</taxon>
        <taxon>Botrimarina</taxon>
    </lineage>
</organism>
<protein>
    <recommendedName>
        <fullName evidence="4">DUF304 domain-containing protein</fullName>
    </recommendedName>
</protein>
<evidence type="ECO:0000313" key="2">
    <source>
        <dbReference type="EMBL" id="QDV72822.1"/>
    </source>
</evidence>
<keyword evidence="1" id="KW-0472">Membrane</keyword>
<sequence>MNLVESTAERLVLRGTPGGRLAVMALTAIGLALTAAIGYFAFALYDASKGLAWGHMPLALGLGIGQLLFWAGAVTLAVGRLSLVLDRATGQGVYSVRSPIIDAGRPCRFRLENIARLEMTATEEARPEVGDGARFDATVVKLRLLVSRPRRAITLDETQNGNVQRIEKLRDAVANWLEG</sequence>
<keyword evidence="1" id="KW-0812">Transmembrane</keyword>
<gene>
    <name evidence="2" type="ORF">Spa11_10040</name>
</gene>
<proteinExistence type="predicted"/>
<reference evidence="2 3" key="1">
    <citation type="submission" date="2019-02" db="EMBL/GenBank/DDBJ databases">
        <title>Deep-cultivation of Planctomycetes and their phenomic and genomic characterization uncovers novel biology.</title>
        <authorList>
            <person name="Wiegand S."/>
            <person name="Jogler M."/>
            <person name="Boedeker C."/>
            <person name="Pinto D."/>
            <person name="Vollmers J."/>
            <person name="Rivas-Marin E."/>
            <person name="Kohn T."/>
            <person name="Peeters S.H."/>
            <person name="Heuer A."/>
            <person name="Rast P."/>
            <person name="Oberbeckmann S."/>
            <person name="Bunk B."/>
            <person name="Jeske O."/>
            <person name="Meyerdierks A."/>
            <person name="Storesund J.E."/>
            <person name="Kallscheuer N."/>
            <person name="Luecker S."/>
            <person name="Lage O.M."/>
            <person name="Pohl T."/>
            <person name="Merkel B.J."/>
            <person name="Hornburger P."/>
            <person name="Mueller R.-W."/>
            <person name="Bruemmer F."/>
            <person name="Labrenz M."/>
            <person name="Spormann A.M."/>
            <person name="Op den Camp H."/>
            <person name="Overmann J."/>
            <person name="Amann R."/>
            <person name="Jetten M.S.M."/>
            <person name="Mascher T."/>
            <person name="Medema M.H."/>
            <person name="Devos D.P."/>
            <person name="Kaster A.-K."/>
            <person name="Ovreas L."/>
            <person name="Rohde M."/>
            <person name="Galperin M.Y."/>
            <person name="Jogler C."/>
        </authorList>
    </citation>
    <scope>NUCLEOTIDE SEQUENCE [LARGE SCALE GENOMIC DNA]</scope>
    <source>
        <strain evidence="2 3">Spa11</strain>
    </source>
</reference>
<dbReference type="RefSeq" id="WP_145108752.1">
    <property type="nucleotide sequence ID" value="NZ_CP036349.1"/>
</dbReference>
<evidence type="ECO:0000313" key="3">
    <source>
        <dbReference type="Proteomes" id="UP000316426"/>
    </source>
</evidence>
<keyword evidence="1" id="KW-1133">Transmembrane helix</keyword>
<dbReference type="AlphaFoldDB" id="A0A518K4V2"/>
<dbReference type="KEGG" id="bmei:Spa11_10040"/>
<feature type="transmembrane region" description="Helical" evidence="1">
    <location>
        <begin position="21"/>
        <end position="45"/>
    </location>
</feature>
<name>A0A518K4V2_9BACT</name>
<feature type="transmembrane region" description="Helical" evidence="1">
    <location>
        <begin position="57"/>
        <end position="78"/>
    </location>
</feature>
<accession>A0A518K4V2</accession>
<keyword evidence="3" id="KW-1185">Reference proteome</keyword>
<dbReference type="Proteomes" id="UP000316426">
    <property type="component" value="Chromosome"/>
</dbReference>
<evidence type="ECO:0008006" key="4">
    <source>
        <dbReference type="Google" id="ProtNLM"/>
    </source>
</evidence>
<evidence type="ECO:0000256" key="1">
    <source>
        <dbReference type="SAM" id="Phobius"/>
    </source>
</evidence>
<dbReference type="EMBL" id="CP036349">
    <property type="protein sequence ID" value="QDV72822.1"/>
    <property type="molecule type" value="Genomic_DNA"/>
</dbReference>